<gene>
    <name evidence="1" type="ORF">PsorP6_012287</name>
</gene>
<organism evidence="1 2">
    <name type="scientific">Peronosclerospora sorghi</name>
    <dbReference type="NCBI Taxonomy" id="230839"/>
    <lineage>
        <taxon>Eukaryota</taxon>
        <taxon>Sar</taxon>
        <taxon>Stramenopiles</taxon>
        <taxon>Oomycota</taxon>
        <taxon>Peronosporomycetes</taxon>
        <taxon>Peronosporales</taxon>
        <taxon>Peronosporaceae</taxon>
        <taxon>Peronosclerospora</taxon>
    </lineage>
</organism>
<evidence type="ECO:0000313" key="2">
    <source>
        <dbReference type="Proteomes" id="UP001163321"/>
    </source>
</evidence>
<protein>
    <submittedName>
        <fullName evidence="1">Uncharacterized protein</fullName>
    </submittedName>
</protein>
<accession>A0ACC0WLG1</accession>
<reference evidence="1 2" key="1">
    <citation type="journal article" date="2022" name="bioRxiv">
        <title>The genome of the oomycete Peronosclerospora sorghi, a cosmopolitan pathogen of maize and sorghum, is inflated with dispersed pseudogenes.</title>
        <authorList>
            <person name="Fletcher K."/>
            <person name="Martin F."/>
            <person name="Isakeit T."/>
            <person name="Cavanaugh K."/>
            <person name="Magill C."/>
            <person name="Michelmore R."/>
        </authorList>
    </citation>
    <scope>NUCLEOTIDE SEQUENCE [LARGE SCALE GENOMIC DNA]</scope>
    <source>
        <strain evidence="1">P6</strain>
    </source>
</reference>
<comment type="caution">
    <text evidence="1">The sequence shown here is derived from an EMBL/GenBank/DDBJ whole genome shotgun (WGS) entry which is preliminary data.</text>
</comment>
<keyword evidence="2" id="KW-1185">Reference proteome</keyword>
<name>A0ACC0WLG1_9STRA</name>
<dbReference type="EMBL" id="CM047591">
    <property type="protein sequence ID" value="KAI9918859.1"/>
    <property type="molecule type" value="Genomic_DNA"/>
</dbReference>
<proteinExistence type="predicted"/>
<dbReference type="Proteomes" id="UP001163321">
    <property type="component" value="Chromosome 12"/>
</dbReference>
<evidence type="ECO:0000313" key="1">
    <source>
        <dbReference type="EMBL" id="KAI9918859.1"/>
    </source>
</evidence>
<sequence>MLCRISDGLILWIKEFHGRKTGSHMVSMGPRSLEHFFFTKIDGLQSILFWRFIFFNETWSQEERQQLHEFYSGDCNYDAGSRNRTVQIAQNCTNCKEQLLDVHVCGFTKSNVHQRKIGKYKILLNIAVSELNAVIEWEKTCHANCFSCDVLNKTSGYASSLLMSNHRQRHLRFLELTKQRMVTWPIRDNSSTVRIDSSLNYHNLLRACTSDDRDMLPH</sequence>